<dbReference type="Pfam" id="PF03208">
    <property type="entry name" value="PRA1"/>
    <property type="match status" value="1"/>
</dbReference>
<dbReference type="GO" id="GO:0005783">
    <property type="term" value="C:endoplasmic reticulum"/>
    <property type="evidence" value="ECO:0007669"/>
    <property type="project" value="TreeGrafter"/>
</dbReference>
<sequence>MTRYGTIPAELPPSSNFISQAREQIRFGLGIRREWKEMVKTESIKLPTNLNEAIQRFRTNAAHFHVNYVIVVLFLLFITLLWQPVSLIVFIIMMAAWLFLYFLRDDPVSIEGFIIDDRIVMTGLLGITIAYTKKKQLYRWHRLRHALWKNQAGAVKERGLRHYSLS</sequence>
<evidence type="ECO:0000256" key="3">
    <source>
        <dbReference type="ARBA" id="ARBA00006483"/>
    </source>
</evidence>
<keyword evidence="6 7" id="KW-0472">Membrane</keyword>
<comment type="caution">
    <text evidence="7">Lacks conserved residue(s) required for the propagation of feature annotation.</text>
</comment>
<dbReference type="AlphaFoldDB" id="A0A6A3B121"/>
<feature type="transmembrane region" description="Helical" evidence="7">
    <location>
        <begin position="68"/>
        <end position="101"/>
    </location>
</feature>
<gene>
    <name evidence="8" type="ORF">F3Y22_tig00110321pilonHSYRG00154</name>
</gene>
<evidence type="ECO:0000256" key="5">
    <source>
        <dbReference type="ARBA" id="ARBA00022989"/>
    </source>
</evidence>
<keyword evidence="9" id="KW-1185">Reference proteome</keyword>
<dbReference type="PANTHER" id="PTHR19317">
    <property type="entry name" value="PRENYLATED RAB ACCEPTOR 1-RELATED"/>
    <property type="match status" value="1"/>
</dbReference>
<comment type="subcellular location">
    <subcellularLocation>
        <location evidence="2">Endomembrane system</location>
        <topology evidence="2">Multi-pass membrane protein</topology>
    </subcellularLocation>
    <subcellularLocation>
        <location evidence="7">Membrane</location>
        <topology evidence="7">Multi-pass membrane protein</topology>
    </subcellularLocation>
</comment>
<protein>
    <recommendedName>
        <fullName evidence="7">PRA1 family protein</fullName>
    </recommendedName>
</protein>
<dbReference type="Proteomes" id="UP000436088">
    <property type="component" value="Unassembled WGS sequence"/>
</dbReference>
<keyword evidence="7" id="KW-0813">Transport</keyword>
<keyword evidence="4 7" id="KW-0812">Transmembrane</keyword>
<comment type="similarity">
    <text evidence="3 7">Belongs to the PRA1 family.</text>
</comment>
<dbReference type="EMBL" id="VEPZ02000929">
    <property type="protein sequence ID" value="KAE8710426.1"/>
    <property type="molecule type" value="Genomic_DNA"/>
</dbReference>
<evidence type="ECO:0000313" key="9">
    <source>
        <dbReference type="Proteomes" id="UP000436088"/>
    </source>
</evidence>
<evidence type="ECO:0000313" key="8">
    <source>
        <dbReference type="EMBL" id="KAE8710426.1"/>
    </source>
</evidence>
<dbReference type="GO" id="GO:0016020">
    <property type="term" value="C:membrane"/>
    <property type="evidence" value="ECO:0007669"/>
    <property type="project" value="UniProtKB-SubCell"/>
</dbReference>
<evidence type="ECO:0000256" key="2">
    <source>
        <dbReference type="ARBA" id="ARBA00004127"/>
    </source>
</evidence>
<accession>A0A6A3B121</accession>
<evidence type="ECO:0000256" key="1">
    <source>
        <dbReference type="ARBA" id="ARBA00002501"/>
    </source>
</evidence>
<comment type="caution">
    <text evidence="8">The sequence shown here is derived from an EMBL/GenBank/DDBJ whole genome shotgun (WGS) entry which is preliminary data.</text>
</comment>
<dbReference type="PANTHER" id="PTHR19317:SF76">
    <property type="entry name" value="PRA1 FAMILY PROTEIN C"/>
    <property type="match status" value="1"/>
</dbReference>
<name>A0A6A3B121_HIBSY</name>
<dbReference type="GO" id="GO:0005794">
    <property type="term" value="C:Golgi apparatus"/>
    <property type="evidence" value="ECO:0007669"/>
    <property type="project" value="TreeGrafter"/>
</dbReference>
<evidence type="ECO:0000256" key="7">
    <source>
        <dbReference type="RuleBase" id="RU363107"/>
    </source>
</evidence>
<proteinExistence type="inferred from homology"/>
<reference evidence="8" key="1">
    <citation type="submission" date="2019-09" db="EMBL/GenBank/DDBJ databases">
        <title>Draft genome information of white flower Hibiscus syriacus.</title>
        <authorList>
            <person name="Kim Y.-M."/>
        </authorList>
    </citation>
    <scope>NUCLEOTIDE SEQUENCE [LARGE SCALE GENOMIC DNA]</scope>
    <source>
        <strain evidence="8">YM2019G1</strain>
    </source>
</reference>
<evidence type="ECO:0000256" key="6">
    <source>
        <dbReference type="ARBA" id="ARBA00023136"/>
    </source>
</evidence>
<dbReference type="InterPro" id="IPR004895">
    <property type="entry name" value="Prenylated_rab_accept_PRA1"/>
</dbReference>
<organism evidence="8 9">
    <name type="scientific">Hibiscus syriacus</name>
    <name type="common">Rose of Sharon</name>
    <dbReference type="NCBI Taxonomy" id="106335"/>
    <lineage>
        <taxon>Eukaryota</taxon>
        <taxon>Viridiplantae</taxon>
        <taxon>Streptophyta</taxon>
        <taxon>Embryophyta</taxon>
        <taxon>Tracheophyta</taxon>
        <taxon>Spermatophyta</taxon>
        <taxon>Magnoliopsida</taxon>
        <taxon>eudicotyledons</taxon>
        <taxon>Gunneridae</taxon>
        <taxon>Pentapetalae</taxon>
        <taxon>rosids</taxon>
        <taxon>malvids</taxon>
        <taxon>Malvales</taxon>
        <taxon>Malvaceae</taxon>
        <taxon>Malvoideae</taxon>
        <taxon>Hibiscus</taxon>
    </lineage>
</organism>
<evidence type="ECO:0000256" key="4">
    <source>
        <dbReference type="ARBA" id="ARBA00022692"/>
    </source>
</evidence>
<keyword evidence="5 7" id="KW-1133">Transmembrane helix</keyword>
<comment type="function">
    <text evidence="1 7">May be involved in both secretory and endocytic intracellular trafficking in the endosomal/prevacuolar compartments.</text>
</comment>
<dbReference type="GO" id="GO:0016192">
    <property type="term" value="P:vesicle-mediated transport"/>
    <property type="evidence" value="ECO:0007669"/>
    <property type="project" value="TreeGrafter"/>
</dbReference>